<dbReference type="PANTHER" id="PTHR23020">
    <property type="entry name" value="UNCHARACTERIZED NUCLEAR HORMONE RECEPTOR-RELATED"/>
    <property type="match status" value="1"/>
</dbReference>
<dbReference type="Pfam" id="PF01636">
    <property type="entry name" value="APH"/>
    <property type="match status" value="1"/>
</dbReference>
<reference evidence="2 3" key="1">
    <citation type="submission" date="2020-09" db="EMBL/GenBank/DDBJ databases">
        <title>Novel species in genus Gordonia.</title>
        <authorList>
            <person name="Zhang G."/>
        </authorList>
    </citation>
    <scope>NUCLEOTIDE SEQUENCE [LARGE SCALE GENOMIC DNA]</scope>
    <source>
        <strain evidence="2 3">ON-33</strain>
    </source>
</reference>
<sequence>MSRASTATIPRGPEDVTEEWLSSILEQHGHPADIGAVVVKPIGTGQVGATFRVTPTYERRPDGLPDTFVVKLPAADEKVRNSVTFGYRSECAFYASVKRQVLVPAPDCFHVDVSADATDFVLLLADQVGAEQGDQLAGCGFDEALLAVRALAGLHAPTWNDPVWRDFEGLAFNLRDEAAIRGLGDFAEMSVALALGRIGDQLIPVDHETLAAAMGSVTGWLLSERAPWALLHGDFRLDNLLFHADGKGVAVVDWQTLGVGLPTRDLAYFTGTSLEPDVRRAVEGRLVDHYHAELRTHGVTDYSRAQCWEDYRLGMIQALLIPCIAIAASIETDRGTAMFVAMIRRGCEAIRDLGTLALIPAPMEPEQ</sequence>
<accession>A0ABR7WIL1</accession>
<name>A0ABR7WIL1_9ACTN</name>
<protein>
    <submittedName>
        <fullName evidence="2">Phosphotransferase</fullName>
    </submittedName>
</protein>
<dbReference type="SUPFAM" id="SSF56112">
    <property type="entry name" value="Protein kinase-like (PK-like)"/>
    <property type="match status" value="1"/>
</dbReference>
<dbReference type="InterPro" id="IPR015897">
    <property type="entry name" value="CHK_kinase-like"/>
</dbReference>
<dbReference type="PANTHER" id="PTHR23020:SF41">
    <property type="entry name" value="AMINOGLYCOSIDE PHOSPHOTRANSFERASE DOMAIN-CONTAINING PROTEIN"/>
    <property type="match status" value="1"/>
</dbReference>
<dbReference type="EMBL" id="JACWMS010000006">
    <property type="protein sequence ID" value="MBD1322594.1"/>
    <property type="molecule type" value="Genomic_DNA"/>
</dbReference>
<evidence type="ECO:0000313" key="3">
    <source>
        <dbReference type="Proteomes" id="UP000602395"/>
    </source>
</evidence>
<dbReference type="SMART" id="SM00587">
    <property type="entry name" value="CHK"/>
    <property type="match status" value="1"/>
</dbReference>
<dbReference type="Proteomes" id="UP000602395">
    <property type="component" value="Unassembled WGS sequence"/>
</dbReference>
<keyword evidence="3" id="KW-1185">Reference proteome</keyword>
<evidence type="ECO:0000313" key="2">
    <source>
        <dbReference type="EMBL" id="MBD1322594.1"/>
    </source>
</evidence>
<dbReference type="InterPro" id="IPR011009">
    <property type="entry name" value="Kinase-like_dom_sf"/>
</dbReference>
<evidence type="ECO:0000259" key="1">
    <source>
        <dbReference type="SMART" id="SM00587"/>
    </source>
</evidence>
<comment type="caution">
    <text evidence="2">The sequence shown here is derived from an EMBL/GenBank/DDBJ whole genome shotgun (WGS) entry which is preliminary data.</text>
</comment>
<dbReference type="InterPro" id="IPR002575">
    <property type="entry name" value="Aminoglycoside_PTrfase"/>
</dbReference>
<gene>
    <name evidence="2" type="ORF">IDF66_23690</name>
</gene>
<dbReference type="RefSeq" id="WP_190268883.1">
    <property type="nucleotide sequence ID" value="NZ_BAABAD010000005.1"/>
</dbReference>
<feature type="domain" description="CHK kinase-like" evidence="1">
    <location>
        <begin position="123"/>
        <end position="300"/>
    </location>
</feature>
<proteinExistence type="predicted"/>
<dbReference type="InterPro" id="IPR052961">
    <property type="entry name" value="Oxido-Kinase-like_Enzymes"/>
</dbReference>
<organism evidence="2 3">
    <name type="scientific">Gordonia hankookensis</name>
    <dbReference type="NCBI Taxonomy" id="589403"/>
    <lineage>
        <taxon>Bacteria</taxon>
        <taxon>Bacillati</taxon>
        <taxon>Actinomycetota</taxon>
        <taxon>Actinomycetes</taxon>
        <taxon>Mycobacteriales</taxon>
        <taxon>Gordoniaceae</taxon>
        <taxon>Gordonia</taxon>
    </lineage>
</organism>
<dbReference type="Gene3D" id="3.90.1200.10">
    <property type="match status" value="1"/>
</dbReference>